<gene>
    <name evidence="1" type="ORF">AADG42_05305</name>
</gene>
<dbReference type="Proteomes" id="UP001442841">
    <property type="component" value="Chromosome"/>
</dbReference>
<organism evidence="1 2">
    <name type="scientific">Ammonicoccus fulvus</name>
    <dbReference type="NCBI Taxonomy" id="3138240"/>
    <lineage>
        <taxon>Bacteria</taxon>
        <taxon>Bacillati</taxon>
        <taxon>Actinomycetota</taxon>
        <taxon>Actinomycetes</taxon>
        <taxon>Propionibacteriales</taxon>
        <taxon>Propionibacteriaceae</taxon>
        <taxon>Ammonicoccus</taxon>
    </lineage>
</organism>
<dbReference type="Pfam" id="PF10722">
    <property type="entry name" value="YbjN"/>
    <property type="match status" value="1"/>
</dbReference>
<evidence type="ECO:0000313" key="2">
    <source>
        <dbReference type="Proteomes" id="UP001442841"/>
    </source>
</evidence>
<evidence type="ECO:0000313" key="1">
    <source>
        <dbReference type="EMBL" id="XAN06749.1"/>
    </source>
</evidence>
<dbReference type="RefSeq" id="WP_425308178.1">
    <property type="nucleotide sequence ID" value="NZ_CP154795.1"/>
</dbReference>
<name>A0ABZ3FL27_9ACTN</name>
<dbReference type="Gene3D" id="3.30.1460.10">
    <property type="match status" value="1"/>
</dbReference>
<proteinExistence type="predicted"/>
<dbReference type="SUPFAM" id="SSF69635">
    <property type="entry name" value="Type III secretory system chaperone-like"/>
    <property type="match status" value="1"/>
</dbReference>
<protein>
    <submittedName>
        <fullName evidence="1">YbjN domain-containing protein</fullName>
    </submittedName>
</protein>
<sequence>MDTADRALAVIVETVTGLELPWEKHDRTISVTLPGTRKLKTECALVVGEYAVEVRAFVARHPDENHERVYRWLLEHNLKTYGVAFSVDRHGDIHLTGRVAVDSITPAEVDRLLGSVAETADDAFNTILELGFTTSIRKEWEWRLSRGESTANLRAFRHLAEGRPPEEELS</sequence>
<dbReference type="EMBL" id="CP154795">
    <property type="protein sequence ID" value="XAN06749.1"/>
    <property type="molecule type" value="Genomic_DNA"/>
</dbReference>
<dbReference type="InterPro" id="IPR019660">
    <property type="entry name" value="Put_sensory_transdc_reg_YbjN"/>
</dbReference>
<keyword evidence="2" id="KW-1185">Reference proteome</keyword>
<accession>A0ABZ3FL27</accession>
<reference evidence="1 2" key="1">
    <citation type="submission" date="2024-04" db="EMBL/GenBank/DDBJ databases">
        <title>Isolation of an actinomycete strain from pig manure.</title>
        <authorList>
            <person name="Gong T."/>
            <person name="Yu Z."/>
            <person name="An M."/>
            <person name="Wei C."/>
            <person name="Yang W."/>
            <person name="Liu L."/>
        </authorList>
    </citation>
    <scope>NUCLEOTIDE SEQUENCE [LARGE SCALE GENOMIC DNA]</scope>
    <source>
        <strain evidence="1 2">ZF39</strain>
    </source>
</reference>